<dbReference type="AlphaFoldDB" id="A0A0D1YZN4"/>
<dbReference type="HOGENOM" id="CLU_1008429_0_0_1"/>
<feature type="compositionally biased region" description="Low complexity" evidence="1">
    <location>
        <begin position="200"/>
        <end position="209"/>
    </location>
</feature>
<dbReference type="Proteomes" id="UP000053599">
    <property type="component" value="Unassembled WGS sequence"/>
</dbReference>
<organism evidence="2 3">
    <name type="scientific">Exophiala sideris</name>
    <dbReference type="NCBI Taxonomy" id="1016849"/>
    <lineage>
        <taxon>Eukaryota</taxon>
        <taxon>Fungi</taxon>
        <taxon>Dikarya</taxon>
        <taxon>Ascomycota</taxon>
        <taxon>Pezizomycotina</taxon>
        <taxon>Eurotiomycetes</taxon>
        <taxon>Chaetothyriomycetidae</taxon>
        <taxon>Chaetothyriales</taxon>
        <taxon>Herpotrichiellaceae</taxon>
        <taxon>Exophiala</taxon>
    </lineage>
</organism>
<accession>A0A0D1YZN4</accession>
<evidence type="ECO:0000313" key="3">
    <source>
        <dbReference type="Proteomes" id="UP000053599"/>
    </source>
</evidence>
<dbReference type="EMBL" id="KN846951">
    <property type="protein sequence ID" value="KIV86979.1"/>
    <property type="molecule type" value="Genomic_DNA"/>
</dbReference>
<feature type="region of interest" description="Disordered" evidence="1">
    <location>
        <begin position="1"/>
        <end position="25"/>
    </location>
</feature>
<name>A0A0D1YZN4_9EURO</name>
<proteinExistence type="predicted"/>
<evidence type="ECO:0000256" key="1">
    <source>
        <dbReference type="SAM" id="MobiDB-lite"/>
    </source>
</evidence>
<feature type="region of interest" description="Disordered" evidence="1">
    <location>
        <begin position="190"/>
        <end position="209"/>
    </location>
</feature>
<gene>
    <name evidence="2" type="ORF">PV11_02552</name>
</gene>
<protein>
    <submittedName>
        <fullName evidence="2">Uncharacterized protein</fullName>
    </submittedName>
</protein>
<feature type="region of interest" description="Disordered" evidence="1">
    <location>
        <begin position="226"/>
        <end position="261"/>
    </location>
</feature>
<reference evidence="2 3" key="1">
    <citation type="submission" date="2015-01" db="EMBL/GenBank/DDBJ databases">
        <title>The Genome Sequence of Exophiala sideris CBS121828.</title>
        <authorList>
            <consortium name="The Broad Institute Genomics Platform"/>
            <person name="Cuomo C."/>
            <person name="de Hoog S."/>
            <person name="Gorbushina A."/>
            <person name="Stielow B."/>
            <person name="Teixiera M."/>
            <person name="Abouelleil A."/>
            <person name="Chapman S.B."/>
            <person name="Priest M."/>
            <person name="Young S.K."/>
            <person name="Wortman J."/>
            <person name="Nusbaum C."/>
            <person name="Birren B."/>
        </authorList>
    </citation>
    <scope>NUCLEOTIDE SEQUENCE [LARGE SCALE GENOMIC DNA]</scope>
    <source>
        <strain evidence="2 3">CBS 121828</strain>
    </source>
</reference>
<evidence type="ECO:0000313" key="2">
    <source>
        <dbReference type="EMBL" id="KIV86979.1"/>
    </source>
</evidence>
<sequence length="276" mass="31229">MLSWGFSAAPGHGGSGEIEWSPSPPNRGEVLLGQSKFEKFLENQQREQRCFKVSCAKELTELDSLPYKNEHRAATFSAPLALTLITIHHFEHPRSSTMPAPYTVTCIACGERASRSHACRCGLHSMLDLPYHVHYDYKLAVESTSIMTASPWSSSTAVTIASHLSQRTPDYMLDERHYFHSSTARASATLSGADMREAPRASASASPPNYARSVAHHEHRGMIEDIPAKRHNERYNERHDDATKKKVVRFEARKPSKRVQRAEVREMHVRDMKYRN</sequence>